<proteinExistence type="inferred from homology"/>
<gene>
    <name evidence="4" type="primary">ORF58635</name>
    <name evidence="5" type="synonym">ORF58639</name>
</gene>
<dbReference type="InterPro" id="IPR011022">
    <property type="entry name" value="Arrestin_C-like"/>
</dbReference>
<dbReference type="InterPro" id="IPR014752">
    <property type="entry name" value="Arrestin-like_C"/>
</dbReference>
<evidence type="ECO:0000256" key="1">
    <source>
        <dbReference type="ARBA" id="ARBA00005298"/>
    </source>
</evidence>
<evidence type="ECO:0000259" key="3">
    <source>
        <dbReference type="Pfam" id="PF02752"/>
    </source>
</evidence>
<dbReference type="GO" id="GO:0015031">
    <property type="term" value="P:protein transport"/>
    <property type="evidence" value="ECO:0007669"/>
    <property type="project" value="TreeGrafter"/>
</dbReference>
<evidence type="ECO:0000259" key="2">
    <source>
        <dbReference type="Pfam" id="PF00339"/>
    </source>
</evidence>
<dbReference type="InterPro" id="IPR011021">
    <property type="entry name" value="Arrestin-like_N"/>
</dbReference>
<dbReference type="GO" id="GO:0005737">
    <property type="term" value="C:cytoplasm"/>
    <property type="evidence" value="ECO:0007669"/>
    <property type="project" value="TreeGrafter"/>
</dbReference>
<feature type="domain" description="Arrestin-like N-terminal" evidence="2">
    <location>
        <begin position="5"/>
        <end position="122"/>
    </location>
</feature>
<dbReference type="Pfam" id="PF00339">
    <property type="entry name" value="Arrestin_N"/>
    <property type="match status" value="1"/>
</dbReference>
<feature type="domain" description="Arrestin C-terminal-like" evidence="3">
    <location>
        <begin position="169"/>
        <end position="306"/>
    </location>
</feature>
<evidence type="ECO:0000313" key="5">
    <source>
        <dbReference type="EMBL" id="CEK66412.1"/>
    </source>
</evidence>
<dbReference type="Pfam" id="PF02752">
    <property type="entry name" value="Arrestin_C"/>
    <property type="match status" value="1"/>
</dbReference>
<protein>
    <submittedName>
        <fullName evidence="4">Uncharacterized protein</fullName>
    </submittedName>
</protein>
<reference evidence="4" key="1">
    <citation type="submission" date="2014-12" db="EMBL/GenBank/DDBJ databases">
        <title>Insight into the proteome of Arion vulgaris.</title>
        <authorList>
            <person name="Aradska J."/>
            <person name="Bulat T."/>
            <person name="Smidak R."/>
            <person name="Sarate P."/>
            <person name="Gangsoo J."/>
            <person name="Sialana F."/>
            <person name="Bilban M."/>
            <person name="Lubec G."/>
        </authorList>
    </citation>
    <scope>NUCLEOTIDE SEQUENCE</scope>
    <source>
        <tissue evidence="4">Skin</tissue>
    </source>
</reference>
<dbReference type="InterPro" id="IPR014756">
    <property type="entry name" value="Ig_E-set"/>
</dbReference>
<dbReference type="EMBL" id="HACG01019546">
    <property type="protein sequence ID" value="CEK66411.1"/>
    <property type="molecule type" value="Transcribed_RNA"/>
</dbReference>
<evidence type="ECO:0000313" key="4">
    <source>
        <dbReference type="EMBL" id="CEK66411.1"/>
    </source>
</evidence>
<dbReference type="Gene3D" id="2.60.40.640">
    <property type="match status" value="1"/>
</dbReference>
<dbReference type="InterPro" id="IPR050357">
    <property type="entry name" value="Arrestin_domain-protein"/>
</dbReference>
<comment type="similarity">
    <text evidence="1">Belongs to the arrestin family.</text>
</comment>
<dbReference type="AlphaFoldDB" id="A0A0B6ZEX9"/>
<name>A0A0B6ZEX9_9EUPU</name>
<dbReference type="PANTHER" id="PTHR11188">
    <property type="entry name" value="ARRESTIN DOMAIN CONTAINING PROTEIN"/>
    <property type="match status" value="1"/>
</dbReference>
<dbReference type="PANTHER" id="PTHR11188:SF17">
    <property type="entry name" value="FI21816P1"/>
    <property type="match status" value="1"/>
</dbReference>
<accession>A0A0B6ZEX9</accession>
<dbReference type="EMBL" id="HACG01019547">
    <property type="protein sequence ID" value="CEK66412.1"/>
    <property type="molecule type" value="Transcribed_RNA"/>
</dbReference>
<organism evidence="4">
    <name type="scientific">Arion vulgaris</name>
    <dbReference type="NCBI Taxonomy" id="1028688"/>
    <lineage>
        <taxon>Eukaryota</taxon>
        <taxon>Metazoa</taxon>
        <taxon>Spiralia</taxon>
        <taxon>Lophotrochozoa</taxon>
        <taxon>Mollusca</taxon>
        <taxon>Gastropoda</taxon>
        <taxon>Heterobranchia</taxon>
        <taxon>Euthyneura</taxon>
        <taxon>Panpulmonata</taxon>
        <taxon>Eupulmonata</taxon>
        <taxon>Stylommatophora</taxon>
        <taxon>Helicina</taxon>
        <taxon>Arionoidea</taxon>
        <taxon>Arionidae</taxon>
        <taxon>Arion</taxon>
    </lineage>
</organism>
<sequence length="370" mass="42665">MNNEIILRTSKGEYHPGQTVYGGVYLNVCRPTEANGIKISFRALETCVYEYECHGNKKLKNETAHVDFSDVNLYSQADCFDFGSYVFPFKFDLPKEIPGTFQYLGHTSKTSWEVQVTYTLNAKAAGADILQTSQLIVIYQVQEEALKDSKWGSACSVSYETTRFFLRRQKIHITARLIENYQTSGSNMQLRLIVTNPTKLKVKSFRILLLRYLKLYVREKMADKMLDNMEYNSDVFHIAPENGPHIVYSREGDLGSFDIDSLELDQLQIPLRERLLGEDTETDIPPSVVGTHVKNQYQLEITIVFENNYRKVFNLKVPGVLPEKNQQWLQWRPPDWTFKAECKLSRSLFSVQESTLRTEAFSGLPTFQVL</sequence>
<dbReference type="SUPFAM" id="SSF81296">
    <property type="entry name" value="E set domains"/>
    <property type="match status" value="1"/>
</dbReference>